<evidence type="ECO:0000313" key="4">
    <source>
        <dbReference type="Proteomes" id="UP000552038"/>
    </source>
</evidence>
<organism evidence="3 4">
    <name type="scientific">Paenibacillus alvei</name>
    <name type="common">Bacillus alvei</name>
    <dbReference type="NCBI Taxonomy" id="44250"/>
    <lineage>
        <taxon>Bacteria</taxon>
        <taxon>Bacillati</taxon>
        <taxon>Bacillota</taxon>
        <taxon>Bacilli</taxon>
        <taxon>Bacillales</taxon>
        <taxon>Paenibacillaceae</taxon>
        <taxon>Paenibacillus</taxon>
    </lineage>
</organism>
<dbReference type="AlphaFoldDB" id="A0AAP6ZQU3"/>
<dbReference type="Proteomes" id="UP000552038">
    <property type="component" value="Unassembled WGS sequence"/>
</dbReference>
<dbReference type="Pfam" id="PF17881">
    <property type="entry name" value="TseB"/>
    <property type="match status" value="1"/>
</dbReference>
<name>A0AAP6ZQU3_PAEAL</name>
<dbReference type="RefSeq" id="WP_163978853.1">
    <property type="nucleotide sequence ID" value="NZ_JABFOR010000001.1"/>
</dbReference>
<dbReference type="Gene3D" id="3.10.450.40">
    <property type="match status" value="1"/>
</dbReference>
<dbReference type="SUPFAM" id="SSF54403">
    <property type="entry name" value="Cystatin/monellin"/>
    <property type="match status" value="1"/>
</dbReference>
<evidence type="ECO:0000259" key="2">
    <source>
        <dbReference type="Pfam" id="PF17881"/>
    </source>
</evidence>
<reference evidence="3 4" key="1">
    <citation type="submission" date="2020-05" db="EMBL/GenBank/DDBJ databases">
        <title>Whole genome sequencing and identification of novel metabolites from Paenibacillus alvei strain JR949.</title>
        <authorList>
            <person name="Rajendhran J."/>
            <person name="Sree Pranav P."/>
            <person name="Mahalakshmi B."/>
            <person name="Karthikeyan R."/>
        </authorList>
    </citation>
    <scope>NUCLEOTIDE SEQUENCE [LARGE SCALE GENOMIC DNA]</scope>
    <source>
        <strain evidence="3 4">JR949</strain>
    </source>
</reference>
<dbReference type="EMBL" id="JABFOR010000001">
    <property type="protein sequence ID" value="NOJ68988.1"/>
    <property type="molecule type" value="Genomic_DNA"/>
</dbReference>
<keyword evidence="1" id="KW-0812">Transmembrane</keyword>
<gene>
    <name evidence="3" type="ORF">HMI46_00280</name>
</gene>
<feature type="transmembrane region" description="Helical" evidence="1">
    <location>
        <begin position="12"/>
        <end position="35"/>
    </location>
</feature>
<keyword evidence="1" id="KW-0472">Membrane</keyword>
<keyword evidence="1" id="KW-1133">Transmembrane helix</keyword>
<dbReference type="InterPro" id="IPR046350">
    <property type="entry name" value="Cystatin_sf"/>
</dbReference>
<comment type="caution">
    <text evidence="3">The sequence shown here is derived from an EMBL/GenBank/DDBJ whole genome shotgun (WGS) entry which is preliminary data.</text>
</comment>
<evidence type="ECO:0000256" key="1">
    <source>
        <dbReference type="SAM" id="Phobius"/>
    </source>
</evidence>
<accession>A0AAP6ZQU3</accession>
<dbReference type="InterPro" id="IPR041401">
    <property type="entry name" value="TseB-like_dom"/>
</dbReference>
<feature type="domain" description="Cell wall elongation regulator TseB-like" evidence="2">
    <location>
        <begin position="50"/>
        <end position="91"/>
    </location>
</feature>
<evidence type="ECO:0000313" key="3">
    <source>
        <dbReference type="EMBL" id="NOJ68988.1"/>
    </source>
</evidence>
<sequence length="174" mass="20429">MQRRRVRRRSHWKWLIPVLVLLFLVGLFFASYQYVQYINKDERVKEAEIVKRANEAIKLASVTEVEKGVWDQVVYTVRGTDEQGQDHMIWVLPDKVNPMTAAEVTSKETIEGRIEAQYPDADVIRITPAYKDDQYLWQALVKRKDDQGVVHYFYHFYTFANGSPTGDIYTLPNK</sequence>
<protein>
    <submittedName>
        <fullName evidence="3">DUF5590 domain-containing protein</fullName>
    </submittedName>
</protein>
<proteinExistence type="predicted"/>